<keyword evidence="2" id="KW-1185">Reference proteome</keyword>
<dbReference type="InterPro" id="IPR023214">
    <property type="entry name" value="HAD_sf"/>
</dbReference>
<dbReference type="SFLD" id="SFLDS00003">
    <property type="entry name" value="Haloacid_Dehalogenase"/>
    <property type="match status" value="1"/>
</dbReference>
<dbReference type="SUPFAM" id="SSF56784">
    <property type="entry name" value="HAD-like"/>
    <property type="match status" value="1"/>
</dbReference>
<evidence type="ECO:0000313" key="1">
    <source>
        <dbReference type="EMBL" id="KRN03754.1"/>
    </source>
</evidence>
<reference evidence="1 2" key="1">
    <citation type="journal article" date="2015" name="Genome Announc.">
        <title>Expanding the biotechnology potential of lactobacilli through comparative genomics of 213 strains and associated genera.</title>
        <authorList>
            <person name="Sun Z."/>
            <person name="Harris H.M."/>
            <person name="McCann A."/>
            <person name="Guo C."/>
            <person name="Argimon S."/>
            <person name="Zhang W."/>
            <person name="Yang X."/>
            <person name="Jeffery I.B."/>
            <person name="Cooney J.C."/>
            <person name="Kagawa T.F."/>
            <person name="Liu W."/>
            <person name="Song Y."/>
            <person name="Salvetti E."/>
            <person name="Wrobel A."/>
            <person name="Rasinkangas P."/>
            <person name="Parkhill J."/>
            <person name="Rea M.C."/>
            <person name="O'Sullivan O."/>
            <person name="Ritari J."/>
            <person name="Douillard F.P."/>
            <person name="Paul Ross R."/>
            <person name="Yang R."/>
            <person name="Briner A.E."/>
            <person name="Felis G.E."/>
            <person name="de Vos W.M."/>
            <person name="Barrangou R."/>
            <person name="Klaenhammer T.R."/>
            <person name="Caufield P.W."/>
            <person name="Cui Y."/>
            <person name="Zhang H."/>
            <person name="O'Toole P.W."/>
        </authorList>
    </citation>
    <scope>NUCLEOTIDE SEQUENCE [LARGE SCALE GENOMIC DNA]</scope>
    <source>
        <strain evidence="1 2">DSM 23037</strain>
    </source>
</reference>
<comment type="caution">
    <text evidence="1">The sequence shown here is derived from an EMBL/GenBank/DDBJ whole genome shotgun (WGS) entry which is preliminary data.</text>
</comment>
<dbReference type="PANTHER" id="PTHR10000">
    <property type="entry name" value="PHOSPHOSERINE PHOSPHATASE"/>
    <property type="match status" value="1"/>
</dbReference>
<dbReference type="NCBIfam" id="TIGR00099">
    <property type="entry name" value="Cof-subfamily"/>
    <property type="match status" value="1"/>
</dbReference>
<dbReference type="GO" id="GO:0016791">
    <property type="term" value="F:phosphatase activity"/>
    <property type="evidence" value="ECO:0007669"/>
    <property type="project" value="UniProtKB-ARBA"/>
</dbReference>
<gene>
    <name evidence="1" type="ORF">FC86_GL000866</name>
</gene>
<dbReference type="GO" id="GO:0000287">
    <property type="term" value="F:magnesium ion binding"/>
    <property type="evidence" value="ECO:0007669"/>
    <property type="project" value="TreeGrafter"/>
</dbReference>
<dbReference type="CDD" id="cd07516">
    <property type="entry name" value="HAD_Pase"/>
    <property type="match status" value="1"/>
</dbReference>
<dbReference type="Proteomes" id="UP000051378">
    <property type="component" value="Unassembled WGS sequence"/>
</dbReference>
<evidence type="ECO:0000313" key="2">
    <source>
        <dbReference type="Proteomes" id="UP000051378"/>
    </source>
</evidence>
<dbReference type="Gene3D" id="3.30.1240.10">
    <property type="match status" value="1"/>
</dbReference>
<dbReference type="PATRIC" id="fig|1423744.4.peg.891"/>
<dbReference type="OrthoDB" id="9781413at2"/>
<proteinExistence type="predicted"/>
<dbReference type="InterPro" id="IPR036412">
    <property type="entry name" value="HAD-like_sf"/>
</dbReference>
<dbReference type="GO" id="GO:0005829">
    <property type="term" value="C:cytosol"/>
    <property type="evidence" value="ECO:0007669"/>
    <property type="project" value="TreeGrafter"/>
</dbReference>
<dbReference type="SFLD" id="SFLDG01140">
    <property type="entry name" value="C2.B:_Phosphomannomutase_and_P"/>
    <property type="match status" value="1"/>
</dbReference>
<dbReference type="AlphaFoldDB" id="A0A0R2DTH0"/>
<dbReference type="Gene3D" id="3.40.50.1000">
    <property type="entry name" value="HAD superfamily/HAD-like"/>
    <property type="match status" value="1"/>
</dbReference>
<dbReference type="EMBL" id="AYZL01000020">
    <property type="protein sequence ID" value="KRN03754.1"/>
    <property type="molecule type" value="Genomic_DNA"/>
</dbReference>
<dbReference type="InterPro" id="IPR000150">
    <property type="entry name" value="Cof"/>
</dbReference>
<sequence length="266" mass="30222">MKQKLIALDLDGTTLNRQGKVSQRTKETLSKVTQLGHRVILATGRSFQISKHIYKELGLNTPMVNFNSGLVHLPYEEWDKERVVGLDLDVVDDIIKRSENRPEVSLLTVESKDYFWVNKVANPDIDFFPRTVTEEDLLPNSYPQEIISVMLFSEDPDDLAKEIKTAYPNLSMHVWKGHIKGIEILSKKVHKADGVFYVADQFNISNDDIIAFGDEENDYEMLQSVGLGVAMANASSHLKEIAKDVTELTNDEDGVARYLEDYFKLN</sequence>
<dbReference type="InterPro" id="IPR006379">
    <property type="entry name" value="HAD-SF_hydro_IIB"/>
</dbReference>
<dbReference type="Pfam" id="PF08282">
    <property type="entry name" value="Hydrolase_3"/>
    <property type="match status" value="1"/>
</dbReference>
<dbReference type="STRING" id="1423744.FC86_GL000866"/>
<protein>
    <submittedName>
        <fullName evidence="1">Cof family hydrolase</fullName>
    </submittedName>
</protein>
<dbReference type="NCBIfam" id="TIGR01484">
    <property type="entry name" value="HAD-SF-IIB"/>
    <property type="match status" value="1"/>
</dbReference>
<accession>A0A0R2DTH0</accession>
<keyword evidence="1" id="KW-0378">Hydrolase</keyword>
<dbReference type="RefSeq" id="WP_056975070.1">
    <property type="nucleotide sequence ID" value="NZ_AYZL01000020.1"/>
</dbReference>
<organism evidence="1 2">
    <name type="scientific">Holzapfeliella floricola DSM 23037 = JCM 16512</name>
    <dbReference type="NCBI Taxonomy" id="1423744"/>
    <lineage>
        <taxon>Bacteria</taxon>
        <taxon>Bacillati</taxon>
        <taxon>Bacillota</taxon>
        <taxon>Bacilli</taxon>
        <taxon>Lactobacillales</taxon>
        <taxon>Lactobacillaceae</taxon>
        <taxon>Holzapfeliella</taxon>
    </lineage>
</organism>
<dbReference type="PANTHER" id="PTHR10000:SF23">
    <property type="entry name" value="5-AMINO-6-(5-PHOSPHO-D-RIBITYLAMINO)URACIL PHOSPHATASE YITU"/>
    <property type="match status" value="1"/>
</dbReference>
<name>A0A0R2DTH0_9LACO</name>